<keyword evidence="2" id="KW-1185">Reference proteome</keyword>
<evidence type="ECO:0000313" key="2">
    <source>
        <dbReference type="Proteomes" id="UP000218677"/>
    </source>
</evidence>
<gene>
    <name evidence="1" type="ORF">CPA45_13800</name>
</gene>
<name>A0A2A4HL06_9GAMM</name>
<dbReference type="EMBL" id="NWUX01000012">
    <property type="protein sequence ID" value="PCF95137.1"/>
    <property type="molecule type" value="Genomic_DNA"/>
</dbReference>
<dbReference type="Proteomes" id="UP000218677">
    <property type="component" value="Unassembled WGS sequence"/>
</dbReference>
<organism evidence="1 2">
    <name type="scientific">Vreelandella nigrificans</name>
    <dbReference type="NCBI Taxonomy" id="2042704"/>
    <lineage>
        <taxon>Bacteria</taxon>
        <taxon>Pseudomonadati</taxon>
        <taxon>Pseudomonadota</taxon>
        <taxon>Gammaproteobacteria</taxon>
        <taxon>Oceanospirillales</taxon>
        <taxon>Halomonadaceae</taxon>
        <taxon>Vreelandella</taxon>
    </lineage>
</organism>
<evidence type="ECO:0000313" key="1">
    <source>
        <dbReference type="EMBL" id="PCF95137.1"/>
    </source>
</evidence>
<sequence>MANQDSPTTTQHKPTPAAMTEVESLREMLVERNDAFRLHADLPFSEQMELLGQQPGSTLLEMLSMRLESFQATKQTPRITDVEEHLHDAMTLAARSMFSALNDAETWRLCYRLAYLVGYGIPVVDRSTAAAAKARREERIRVARSGGNNRWKEYGPIRDRFASLVPSGCYDANGKRLQKAKAAEIIWYSLATVFPESSMPKEGAVFDWLTDWHKAEGFPAWPKLPKHWNQWPQS</sequence>
<dbReference type="AlphaFoldDB" id="A0A2A4HL06"/>
<proteinExistence type="predicted"/>
<protein>
    <submittedName>
        <fullName evidence="1">Uncharacterized protein</fullName>
    </submittedName>
</protein>
<reference evidence="2" key="1">
    <citation type="submission" date="2017-09" db="EMBL/GenBank/DDBJ databases">
        <authorList>
            <person name="Cho G.-S."/>
            <person name="Oguntoyinbo F.A."/>
            <person name="Cnockaert M."/>
            <person name="Kabisch J."/>
            <person name="Neve H."/>
            <person name="Bockelmann W."/>
            <person name="Wenning M."/>
            <person name="Franz C.M."/>
            <person name="Vandamme P."/>
        </authorList>
    </citation>
    <scope>NUCLEOTIDE SEQUENCE [LARGE SCALE GENOMIC DNA]</scope>
    <source>
        <strain evidence="2">MBT G8648</strain>
    </source>
</reference>
<accession>A0A2A4HL06</accession>
<comment type="caution">
    <text evidence="1">The sequence shown here is derived from an EMBL/GenBank/DDBJ whole genome shotgun (WGS) entry which is preliminary data.</text>
</comment>